<keyword evidence="4" id="KW-0963">Cytoplasm</keyword>
<dbReference type="EMBL" id="UINC01099556">
    <property type="protein sequence ID" value="SVC58920.1"/>
    <property type="molecule type" value="Genomic_DNA"/>
</dbReference>
<keyword evidence="6" id="KW-0547">Nucleotide-binding</keyword>
<dbReference type="GO" id="GO:0004594">
    <property type="term" value="F:pantothenate kinase activity"/>
    <property type="evidence" value="ECO:0007669"/>
    <property type="project" value="InterPro"/>
</dbReference>
<dbReference type="GO" id="GO:0005737">
    <property type="term" value="C:cytoplasm"/>
    <property type="evidence" value="ECO:0007669"/>
    <property type="project" value="UniProtKB-SubCell"/>
</dbReference>
<dbReference type="InterPro" id="IPR043129">
    <property type="entry name" value="ATPase_NBD"/>
</dbReference>
<gene>
    <name evidence="13" type="ORF">METZ01_LOCUS311774</name>
</gene>
<organism evidence="13">
    <name type="scientific">marine metagenome</name>
    <dbReference type="NCBI Taxonomy" id="408172"/>
    <lineage>
        <taxon>unclassified sequences</taxon>
        <taxon>metagenomes</taxon>
        <taxon>ecological metagenomes</taxon>
    </lineage>
</organism>
<keyword evidence="10" id="KW-0173">Coenzyme A biosynthesis</keyword>
<dbReference type="PANTHER" id="PTHR34265:SF1">
    <property type="entry name" value="TYPE III PANTOTHENATE KINASE"/>
    <property type="match status" value="1"/>
</dbReference>
<dbReference type="CDD" id="cd24015">
    <property type="entry name" value="ASKHA_NBD_PanK-III"/>
    <property type="match status" value="1"/>
</dbReference>
<comment type="subcellular location">
    <subcellularLocation>
        <location evidence="2">Cytoplasm</location>
    </subcellularLocation>
</comment>
<comment type="cofactor">
    <cofactor evidence="1">
        <name>K(+)</name>
        <dbReference type="ChEBI" id="CHEBI:29103"/>
    </cofactor>
</comment>
<keyword evidence="9" id="KW-0630">Potassium</keyword>
<keyword evidence="7" id="KW-0418">Kinase</keyword>
<keyword evidence="5" id="KW-0808">Transferase</keyword>
<dbReference type="Pfam" id="PF03309">
    <property type="entry name" value="Pan_kinase"/>
    <property type="match status" value="1"/>
</dbReference>
<evidence type="ECO:0000256" key="9">
    <source>
        <dbReference type="ARBA" id="ARBA00022958"/>
    </source>
</evidence>
<feature type="non-terminal residue" evidence="13">
    <location>
        <position position="207"/>
    </location>
</feature>
<protein>
    <recommendedName>
        <fullName evidence="12">Type III pantothenate kinase</fullName>
    </recommendedName>
</protein>
<reference evidence="13" key="1">
    <citation type="submission" date="2018-05" db="EMBL/GenBank/DDBJ databases">
        <authorList>
            <person name="Lanie J.A."/>
            <person name="Ng W.-L."/>
            <person name="Kazmierczak K.M."/>
            <person name="Andrzejewski T.M."/>
            <person name="Davidsen T.M."/>
            <person name="Wayne K.J."/>
            <person name="Tettelin H."/>
            <person name="Glass J.I."/>
            <person name="Rusch D."/>
            <person name="Podicherti R."/>
            <person name="Tsui H.-C.T."/>
            <person name="Winkler M.E."/>
        </authorList>
    </citation>
    <scope>NUCLEOTIDE SEQUENCE</scope>
</reference>
<comment type="subunit">
    <text evidence="3">Homodimer.</text>
</comment>
<evidence type="ECO:0000256" key="4">
    <source>
        <dbReference type="ARBA" id="ARBA00022490"/>
    </source>
</evidence>
<sequence length="207" mass="22437">MLLTVDVGNTNLVFGAFKGEMLAQSWRLATLRERTADELGILVSDLFQARGLDKAEIDGVIMASVVPPLTGTMSEMIMRYFDLQTKIVDPAEDAAHAGMPIRYDRPSEVGADRFVNGIAAYERFGRADGRPVIIVDFGTATTFDCISSRGEYLGGVICPGVHISADALFQRAAQLPRVDVCKPKCVIGQTTVESMQSGLFYGHVAMV</sequence>
<evidence type="ECO:0000256" key="6">
    <source>
        <dbReference type="ARBA" id="ARBA00022741"/>
    </source>
</evidence>
<keyword evidence="8" id="KW-0067">ATP-binding</keyword>
<dbReference type="AlphaFoldDB" id="A0A382NDX8"/>
<evidence type="ECO:0000256" key="5">
    <source>
        <dbReference type="ARBA" id="ARBA00022679"/>
    </source>
</evidence>
<dbReference type="GO" id="GO:0015937">
    <property type="term" value="P:coenzyme A biosynthetic process"/>
    <property type="evidence" value="ECO:0007669"/>
    <property type="project" value="UniProtKB-KW"/>
</dbReference>
<dbReference type="NCBIfam" id="TIGR00671">
    <property type="entry name" value="baf"/>
    <property type="match status" value="1"/>
</dbReference>
<evidence type="ECO:0000256" key="11">
    <source>
        <dbReference type="ARBA" id="ARBA00038036"/>
    </source>
</evidence>
<evidence type="ECO:0000256" key="7">
    <source>
        <dbReference type="ARBA" id="ARBA00022777"/>
    </source>
</evidence>
<name>A0A382NDX8_9ZZZZ</name>
<evidence type="ECO:0000256" key="12">
    <source>
        <dbReference type="ARBA" id="ARBA00040883"/>
    </source>
</evidence>
<evidence type="ECO:0000313" key="13">
    <source>
        <dbReference type="EMBL" id="SVC58920.1"/>
    </source>
</evidence>
<dbReference type="PANTHER" id="PTHR34265">
    <property type="entry name" value="TYPE III PANTOTHENATE KINASE"/>
    <property type="match status" value="1"/>
</dbReference>
<accession>A0A382NDX8</accession>
<evidence type="ECO:0000256" key="1">
    <source>
        <dbReference type="ARBA" id="ARBA00001958"/>
    </source>
</evidence>
<dbReference type="InterPro" id="IPR004619">
    <property type="entry name" value="Type_III_PanK"/>
</dbReference>
<comment type="similarity">
    <text evidence="11">Belongs to the type III pantothenate kinase family.</text>
</comment>
<dbReference type="HAMAP" id="MF_01274">
    <property type="entry name" value="Pantothen_kinase_3"/>
    <property type="match status" value="1"/>
</dbReference>
<evidence type="ECO:0000256" key="10">
    <source>
        <dbReference type="ARBA" id="ARBA00022993"/>
    </source>
</evidence>
<proteinExistence type="inferred from homology"/>
<dbReference type="NCBIfam" id="NF009855">
    <property type="entry name" value="PRK13321.1"/>
    <property type="match status" value="1"/>
</dbReference>
<evidence type="ECO:0000256" key="2">
    <source>
        <dbReference type="ARBA" id="ARBA00004496"/>
    </source>
</evidence>
<dbReference type="Gene3D" id="3.30.420.40">
    <property type="match status" value="2"/>
</dbReference>
<evidence type="ECO:0000256" key="3">
    <source>
        <dbReference type="ARBA" id="ARBA00011738"/>
    </source>
</evidence>
<dbReference type="SUPFAM" id="SSF53067">
    <property type="entry name" value="Actin-like ATPase domain"/>
    <property type="match status" value="2"/>
</dbReference>
<dbReference type="GO" id="GO:0005524">
    <property type="term" value="F:ATP binding"/>
    <property type="evidence" value="ECO:0007669"/>
    <property type="project" value="UniProtKB-KW"/>
</dbReference>
<evidence type="ECO:0000256" key="8">
    <source>
        <dbReference type="ARBA" id="ARBA00022840"/>
    </source>
</evidence>